<evidence type="ECO:0000256" key="10">
    <source>
        <dbReference type="ARBA" id="ARBA00047592"/>
    </source>
</evidence>
<dbReference type="Pfam" id="PF00069">
    <property type="entry name" value="Pkinase"/>
    <property type="match status" value="1"/>
</dbReference>
<evidence type="ECO:0000256" key="4">
    <source>
        <dbReference type="ARBA" id="ARBA00022553"/>
    </source>
</evidence>
<dbReference type="CDD" id="cd07850">
    <property type="entry name" value="STKc_JNK"/>
    <property type="match status" value="1"/>
</dbReference>
<reference evidence="15 16" key="1">
    <citation type="journal article" date="2013" name="Proc. Natl. Acad. Sci. U.S.A.">
        <title>The king cobra genome reveals dynamic gene evolution and adaptation in the snake venom system.</title>
        <authorList>
            <person name="Vonk F.J."/>
            <person name="Casewell N.R."/>
            <person name="Henkel C.V."/>
            <person name="Heimberg A.M."/>
            <person name="Jansen H.J."/>
            <person name="McCleary R.J."/>
            <person name="Kerkkamp H.M."/>
            <person name="Vos R.A."/>
            <person name="Guerreiro I."/>
            <person name="Calvete J.J."/>
            <person name="Wuster W."/>
            <person name="Woods A.E."/>
            <person name="Logan J.M."/>
            <person name="Harrison R.A."/>
            <person name="Castoe T.A."/>
            <person name="de Koning A.P."/>
            <person name="Pollock D.D."/>
            <person name="Yandell M."/>
            <person name="Calderon D."/>
            <person name="Renjifo C."/>
            <person name="Currier R.B."/>
            <person name="Salgado D."/>
            <person name="Pla D."/>
            <person name="Sanz L."/>
            <person name="Hyder A.S."/>
            <person name="Ribeiro J.M."/>
            <person name="Arntzen J.W."/>
            <person name="van den Thillart G.E."/>
            <person name="Boetzer M."/>
            <person name="Pirovano W."/>
            <person name="Dirks R.P."/>
            <person name="Spaink H.P."/>
            <person name="Duboule D."/>
            <person name="McGlinn E."/>
            <person name="Kini R.M."/>
            <person name="Richardson M.K."/>
        </authorList>
    </citation>
    <scope>NUCLEOTIDE SEQUENCE</scope>
    <source>
        <tissue evidence="15">Blood</tissue>
    </source>
</reference>
<keyword evidence="8 12" id="KW-0067">ATP-binding</keyword>
<dbReference type="SMART" id="SM00220">
    <property type="entry name" value="S_TKc"/>
    <property type="match status" value="1"/>
</dbReference>
<dbReference type="FunFam" id="3.30.200.20:FF:000028">
    <property type="entry name" value="Mitogen-activated protein kinase"/>
    <property type="match status" value="1"/>
</dbReference>
<dbReference type="InterPro" id="IPR050117">
    <property type="entry name" value="MAPK"/>
</dbReference>
<dbReference type="GO" id="GO:0005737">
    <property type="term" value="C:cytoplasm"/>
    <property type="evidence" value="ECO:0007669"/>
    <property type="project" value="UniProtKB-SubCell"/>
</dbReference>
<accession>V8P2J9</accession>
<dbReference type="Gene3D" id="3.30.200.20">
    <property type="entry name" value="Phosphorylase Kinase, domain 1"/>
    <property type="match status" value="2"/>
</dbReference>
<keyword evidence="16" id="KW-1185">Reference proteome</keyword>
<dbReference type="PRINTS" id="PR01772">
    <property type="entry name" value="JNKMAPKINASE"/>
</dbReference>
<feature type="compositionally biased region" description="Polar residues" evidence="13">
    <location>
        <begin position="337"/>
        <end position="352"/>
    </location>
</feature>
<dbReference type="InterPro" id="IPR011009">
    <property type="entry name" value="Kinase-like_dom_sf"/>
</dbReference>
<keyword evidence="12" id="KW-0460">Magnesium</keyword>
<evidence type="ECO:0000256" key="3">
    <source>
        <dbReference type="ARBA" id="ARBA00022527"/>
    </source>
</evidence>
<keyword evidence="4 12" id="KW-0597">Phosphoprotein</keyword>
<keyword evidence="3 12" id="KW-0723">Serine/threonine-protein kinase</keyword>
<evidence type="ECO:0000256" key="9">
    <source>
        <dbReference type="ARBA" id="ARBA00023108"/>
    </source>
</evidence>
<dbReference type="GO" id="GO:0048511">
    <property type="term" value="P:rhythmic process"/>
    <property type="evidence" value="ECO:0007669"/>
    <property type="project" value="UniProtKB-KW"/>
</dbReference>
<dbReference type="PANTHER" id="PTHR24055">
    <property type="entry name" value="MITOGEN-ACTIVATED PROTEIN KINASE"/>
    <property type="match status" value="1"/>
</dbReference>
<dbReference type="GO" id="GO:0106310">
    <property type="term" value="F:protein serine kinase activity"/>
    <property type="evidence" value="ECO:0007669"/>
    <property type="project" value="UniProtKB-UniRule"/>
</dbReference>
<evidence type="ECO:0000256" key="6">
    <source>
        <dbReference type="ARBA" id="ARBA00022741"/>
    </source>
</evidence>
<dbReference type="Gene3D" id="1.10.510.10">
    <property type="entry name" value="Transferase(Phosphotransferase) domain 1"/>
    <property type="match status" value="2"/>
</dbReference>
<comment type="catalytic activity">
    <reaction evidence="10">
        <text>L-threonyl-[protein] + ATP = O-phospho-L-threonyl-[protein] + ADP + H(+)</text>
        <dbReference type="Rhea" id="RHEA:46608"/>
        <dbReference type="Rhea" id="RHEA-COMP:11060"/>
        <dbReference type="Rhea" id="RHEA-COMP:11605"/>
        <dbReference type="ChEBI" id="CHEBI:15378"/>
        <dbReference type="ChEBI" id="CHEBI:30013"/>
        <dbReference type="ChEBI" id="CHEBI:30616"/>
        <dbReference type="ChEBI" id="CHEBI:61977"/>
        <dbReference type="ChEBI" id="CHEBI:456216"/>
        <dbReference type="EC" id="2.7.11.24"/>
    </reaction>
</comment>
<keyword evidence="7 12" id="KW-0418">Kinase</keyword>
<comment type="function">
    <text evidence="12">Responds to activation by environmental stress and pro-inflammatory cytokines by phosphorylating a number of transcription factors, and thus regulates transcriptional activity.</text>
</comment>
<proteinExistence type="inferred from homology"/>
<comment type="catalytic activity">
    <reaction evidence="11">
        <text>L-seryl-[protein] + ATP = O-phospho-L-seryl-[protein] + ADP + H(+)</text>
        <dbReference type="Rhea" id="RHEA:17989"/>
        <dbReference type="Rhea" id="RHEA-COMP:9863"/>
        <dbReference type="Rhea" id="RHEA-COMP:11604"/>
        <dbReference type="ChEBI" id="CHEBI:15378"/>
        <dbReference type="ChEBI" id="CHEBI:29999"/>
        <dbReference type="ChEBI" id="CHEBI:30616"/>
        <dbReference type="ChEBI" id="CHEBI:83421"/>
        <dbReference type="ChEBI" id="CHEBI:456216"/>
        <dbReference type="EC" id="2.7.11.24"/>
    </reaction>
</comment>
<comment type="cofactor">
    <cofactor evidence="1 12">
        <name>Mg(2+)</name>
        <dbReference type="ChEBI" id="CHEBI:18420"/>
    </cofactor>
</comment>
<protein>
    <recommendedName>
        <fullName evidence="12">Stress-activated protein kinase JNK</fullName>
        <ecNumber evidence="12">2.7.11.24</ecNumber>
    </recommendedName>
</protein>
<keyword evidence="9" id="KW-0090">Biological rhythms</keyword>
<dbReference type="Proteomes" id="UP000018936">
    <property type="component" value="Unassembled WGS sequence"/>
</dbReference>
<evidence type="ECO:0000256" key="5">
    <source>
        <dbReference type="ARBA" id="ARBA00022679"/>
    </source>
</evidence>
<name>V8P2J9_OPHHA</name>
<feature type="non-terminal residue" evidence="15">
    <location>
        <position position="1"/>
    </location>
</feature>
<feature type="compositionally biased region" description="Low complexity" evidence="13">
    <location>
        <begin position="325"/>
        <end position="336"/>
    </location>
</feature>
<keyword evidence="5 12" id="KW-0808">Transferase</keyword>
<dbReference type="InterPro" id="IPR008271">
    <property type="entry name" value="Ser/Thr_kinase_AS"/>
</dbReference>
<evidence type="ECO:0000256" key="2">
    <source>
        <dbReference type="ARBA" id="ARBA00008832"/>
    </source>
</evidence>
<dbReference type="GO" id="GO:0005524">
    <property type="term" value="F:ATP binding"/>
    <property type="evidence" value="ECO:0007669"/>
    <property type="project" value="UniProtKB-UniRule"/>
</dbReference>
<feature type="domain" description="Protein kinase" evidence="14">
    <location>
        <begin position="1"/>
        <end position="258"/>
    </location>
</feature>
<evidence type="ECO:0000256" key="7">
    <source>
        <dbReference type="ARBA" id="ARBA00022777"/>
    </source>
</evidence>
<organism evidence="15 16">
    <name type="scientific">Ophiophagus hannah</name>
    <name type="common">King cobra</name>
    <name type="synonym">Naja hannah</name>
    <dbReference type="NCBI Taxonomy" id="8665"/>
    <lineage>
        <taxon>Eukaryota</taxon>
        <taxon>Metazoa</taxon>
        <taxon>Chordata</taxon>
        <taxon>Craniata</taxon>
        <taxon>Vertebrata</taxon>
        <taxon>Euteleostomi</taxon>
        <taxon>Lepidosauria</taxon>
        <taxon>Squamata</taxon>
        <taxon>Bifurcata</taxon>
        <taxon>Unidentata</taxon>
        <taxon>Episquamata</taxon>
        <taxon>Toxicofera</taxon>
        <taxon>Serpentes</taxon>
        <taxon>Colubroidea</taxon>
        <taxon>Elapidae</taxon>
        <taxon>Elapinae</taxon>
        <taxon>Ophiophagus</taxon>
    </lineage>
</organism>
<dbReference type="OrthoDB" id="192887at2759"/>
<evidence type="ECO:0000256" key="13">
    <source>
        <dbReference type="SAM" id="MobiDB-lite"/>
    </source>
</evidence>
<comment type="caution">
    <text evidence="15">The sequence shown here is derived from an EMBL/GenBank/DDBJ whole genome shotgun (WGS) entry which is preliminary data.</text>
</comment>
<dbReference type="FunFam" id="1.10.510.10:FF:000555">
    <property type="entry name" value="Mitogen-activated protein kinase"/>
    <property type="match status" value="1"/>
</dbReference>
<keyword evidence="6 12" id="KW-0547">Nucleotide-binding</keyword>
<gene>
    <name evidence="15" type="primary">MAPK9</name>
    <name evidence="15" type="ORF">L345_05455</name>
</gene>
<dbReference type="EMBL" id="AZIM01000948">
    <property type="protein sequence ID" value="ETE68749.1"/>
    <property type="molecule type" value="Genomic_DNA"/>
</dbReference>
<sequence length="366" mass="41678">MSAAFDTVLGINVAVKKLSRPFQNQTHAKRAYRELVLLKCVNHKNIISLLNVFTPQKSLEEFQDVYLVMELMDANLCQVIHMELDHERMSYLLYQMLCGIKHLHSAGIIHRDLKPSNIVVKSDCTLKILDFGLARTACTNFMMTPYVVTRYYRAPEVILGMGYKENDIDQWNKVIEQLGTPSADFMKKLQPTVRNYVENRPKYPGIKFEELFPDWIFPSESDRDKLKTSQARDLLSKMLVVDPDKRISVDEALRHPYITVWYDPAEAEAPPPQIYDAQLEEREHAIEEWKVHISLCHIKHLCFQPCLASDFLMLGLLSTDAAVNSNTSPSQSSSVNDISSMSTEQTLASDTDSSLDALTGTLEGCR</sequence>
<comment type="subcellular location">
    <subcellularLocation>
        <location evidence="12">Cytoplasm</location>
    </subcellularLocation>
</comment>
<evidence type="ECO:0000256" key="11">
    <source>
        <dbReference type="ARBA" id="ARBA00048312"/>
    </source>
</evidence>
<dbReference type="PROSITE" id="PS50011">
    <property type="entry name" value="PROTEIN_KINASE_DOM"/>
    <property type="match status" value="1"/>
</dbReference>
<evidence type="ECO:0000256" key="12">
    <source>
        <dbReference type="RuleBase" id="RU368052"/>
    </source>
</evidence>
<dbReference type="PROSITE" id="PS00108">
    <property type="entry name" value="PROTEIN_KINASE_ST"/>
    <property type="match status" value="1"/>
</dbReference>
<evidence type="ECO:0000313" key="15">
    <source>
        <dbReference type="EMBL" id="ETE68749.1"/>
    </source>
</evidence>
<evidence type="ECO:0000256" key="8">
    <source>
        <dbReference type="ARBA" id="ARBA00022840"/>
    </source>
</evidence>
<feature type="region of interest" description="Disordered" evidence="13">
    <location>
        <begin position="325"/>
        <end position="352"/>
    </location>
</feature>
<dbReference type="FunFam" id="1.10.510.10:FF:000492">
    <property type="entry name" value="Mitogen-activated protein kinase"/>
    <property type="match status" value="1"/>
</dbReference>
<comment type="similarity">
    <text evidence="2 12">Belongs to the protein kinase superfamily. CMGC Ser/Thr protein kinase family. MAP kinase subfamily.</text>
</comment>
<dbReference type="EC" id="2.7.11.24" evidence="12"/>
<dbReference type="InterPro" id="IPR008351">
    <property type="entry name" value="MAPK_JNK"/>
</dbReference>
<evidence type="ECO:0000313" key="16">
    <source>
        <dbReference type="Proteomes" id="UP000018936"/>
    </source>
</evidence>
<dbReference type="SUPFAM" id="SSF56112">
    <property type="entry name" value="Protein kinase-like (PK-like)"/>
    <property type="match status" value="1"/>
</dbReference>
<evidence type="ECO:0000256" key="1">
    <source>
        <dbReference type="ARBA" id="ARBA00001946"/>
    </source>
</evidence>
<evidence type="ECO:0000259" key="14">
    <source>
        <dbReference type="PROSITE" id="PS50011"/>
    </source>
</evidence>
<dbReference type="InterPro" id="IPR003527">
    <property type="entry name" value="MAP_kinase_CS"/>
</dbReference>
<dbReference type="InterPro" id="IPR000719">
    <property type="entry name" value="Prot_kinase_dom"/>
</dbReference>
<dbReference type="GO" id="GO:0004707">
    <property type="term" value="F:MAP kinase activity"/>
    <property type="evidence" value="ECO:0007669"/>
    <property type="project" value="UniProtKB-UniRule"/>
</dbReference>
<dbReference type="PROSITE" id="PS01351">
    <property type="entry name" value="MAPK"/>
    <property type="match status" value="1"/>
</dbReference>
<dbReference type="AlphaFoldDB" id="V8P2J9"/>